<dbReference type="GO" id="GO:0016887">
    <property type="term" value="F:ATP hydrolysis activity"/>
    <property type="evidence" value="ECO:0007669"/>
    <property type="project" value="InterPro"/>
</dbReference>
<dbReference type="InterPro" id="IPR003439">
    <property type="entry name" value="ABC_transporter-like_ATP-bd"/>
</dbReference>
<sequence>MLACCNSVSLKRPEMLKLDSISKSFDEKPVLQNISLEIEEGERFSLLGQSGCGKSTLLRLIAGFESPDQGKIWIEGNEVSSLPVEKRPVGLIFQNYALFHHMTVYDNIAVGPRVKKLSESVISKQIDELLEITHLKELKNSYPQHISGGEAQRVALARAVINRPKILLLDEPLSALDPSLRQHLREELVEMQKTLGITFLFVTHDQEEAMSMGTHMCIMEKGVIKQTGTPADLYERPKSSFVAKFLGEINCLVGTVEQQIGNLVTISLGENGKIQLLSEADKIKTNRCYVRPEKIFFDIGKEQKEPVNSLEGTLVGRDFFGSYTRYHIQLTDGTFFKLSLHHRKAKQHKHVIGDSVRVLFAISDVFQIHEK</sequence>
<keyword evidence="3" id="KW-0067">ATP-binding</keyword>
<protein>
    <recommendedName>
        <fullName evidence="4">ABC transporter domain-containing protein</fullName>
    </recommendedName>
</protein>
<dbReference type="InterPro" id="IPR050093">
    <property type="entry name" value="ABC_SmlMolc_Importer"/>
</dbReference>
<dbReference type="InterPro" id="IPR027417">
    <property type="entry name" value="P-loop_NTPase"/>
</dbReference>
<dbReference type="SMART" id="SM00382">
    <property type="entry name" value="AAA"/>
    <property type="match status" value="1"/>
</dbReference>
<dbReference type="Pfam" id="PF00005">
    <property type="entry name" value="ABC_tran"/>
    <property type="match status" value="1"/>
</dbReference>
<dbReference type="PROSITE" id="PS00211">
    <property type="entry name" value="ABC_TRANSPORTER_1"/>
    <property type="match status" value="1"/>
</dbReference>
<dbReference type="SUPFAM" id="SSF52540">
    <property type="entry name" value="P-loop containing nucleoside triphosphate hydrolases"/>
    <property type="match status" value="1"/>
</dbReference>
<accession>A0A381UQU7</accession>
<dbReference type="PROSITE" id="PS50893">
    <property type="entry name" value="ABC_TRANSPORTER_2"/>
    <property type="match status" value="1"/>
</dbReference>
<dbReference type="InterPro" id="IPR013611">
    <property type="entry name" value="Transp-assoc_OB_typ2"/>
</dbReference>
<dbReference type="Gene3D" id="3.40.50.300">
    <property type="entry name" value="P-loop containing nucleotide triphosphate hydrolases"/>
    <property type="match status" value="1"/>
</dbReference>
<gene>
    <name evidence="5" type="ORF">METZ01_LOCUS83399</name>
</gene>
<dbReference type="Pfam" id="PF08402">
    <property type="entry name" value="TOBE_2"/>
    <property type="match status" value="1"/>
</dbReference>
<dbReference type="AlphaFoldDB" id="A0A381UQU7"/>
<evidence type="ECO:0000256" key="3">
    <source>
        <dbReference type="ARBA" id="ARBA00022840"/>
    </source>
</evidence>
<dbReference type="EMBL" id="UINC01006942">
    <property type="protein sequence ID" value="SVA30545.1"/>
    <property type="molecule type" value="Genomic_DNA"/>
</dbReference>
<reference evidence="5" key="1">
    <citation type="submission" date="2018-05" db="EMBL/GenBank/DDBJ databases">
        <authorList>
            <person name="Lanie J.A."/>
            <person name="Ng W.-L."/>
            <person name="Kazmierczak K.M."/>
            <person name="Andrzejewski T.M."/>
            <person name="Davidsen T.M."/>
            <person name="Wayne K.J."/>
            <person name="Tettelin H."/>
            <person name="Glass J.I."/>
            <person name="Rusch D."/>
            <person name="Podicherti R."/>
            <person name="Tsui H.-C.T."/>
            <person name="Winkler M.E."/>
        </authorList>
    </citation>
    <scope>NUCLEOTIDE SEQUENCE</scope>
</reference>
<dbReference type="GO" id="GO:0022857">
    <property type="term" value="F:transmembrane transporter activity"/>
    <property type="evidence" value="ECO:0007669"/>
    <property type="project" value="InterPro"/>
</dbReference>
<dbReference type="InterPro" id="IPR008995">
    <property type="entry name" value="Mo/tungstate-bd_C_term_dom"/>
</dbReference>
<dbReference type="SUPFAM" id="SSF50331">
    <property type="entry name" value="MOP-like"/>
    <property type="match status" value="1"/>
</dbReference>
<dbReference type="PANTHER" id="PTHR42781">
    <property type="entry name" value="SPERMIDINE/PUTRESCINE IMPORT ATP-BINDING PROTEIN POTA"/>
    <property type="match status" value="1"/>
</dbReference>
<evidence type="ECO:0000313" key="5">
    <source>
        <dbReference type="EMBL" id="SVA30545.1"/>
    </source>
</evidence>
<dbReference type="InterPro" id="IPR003593">
    <property type="entry name" value="AAA+_ATPase"/>
</dbReference>
<keyword evidence="1" id="KW-0813">Transport</keyword>
<evidence type="ECO:0000256" key="1">
    <source>
        <dbReference type="ARBA" id="ARBA00022448"/>
    </source>
</evidence>
<name>A0A381UQU7_9ZZZZ</name>
<proteinExistence type="predicted"/>
<dbReference type="Gene3D" id="2.40.50.100">
    <property type="match status" value="1"/>
</dbReference>
<dbReference type="PANTHER" id="PTHR42781:SF4">
    <property type="entry name" value="SPERMIDINE_PUTRESCINE IMPORT ATP-BINDING PROTEIN POTA"/>
    <property type="match status" value="1"/>
</dbReference>
<evidence type="ECO:0000256" key="2">
    <source>
        <dbReference type="ARBA" id="ARBA00022741"/>
    </source>
</evidence>
<evidence type="ECO:0000259" key="4">
    <source>
        <dbReference type="PROSITE" id="PS50893"/>
    </source>
</evidence>
<feature type="domain" description="ABC transporter" evidence="4">
    <location>
        <begin position="16"/>
        <end position="246"/>
    </location>
</feature>
<organism evidence="5">
    <name type="scientific">marine metagenome</name>
    <dbReference type="NCBI Taxonomy" id="408172"/>
    <lineage>
        <taxon>unclassified sequences</taxon>
        <taxon>metagenomes</taxon>
        <taxon>ecological metagenomes</taxon>
    </lineage>
</organism>
<dbReference type="GO" id="GO:0005524">
    <property type="term" value="F:ATP binding"/>
    <property type="evidence" value="ECO:0007669"/>
    <property type="project" value="UniProtKB-KW"/>
</dbReference>
<dbReference type="InterPro" id="IPR017871">
    <property type="entry name" value="ABC_transporter-like_CS"/>
</dbReference>
<keyword evidence="2" id="KW-0547">Nucleotide-binding</keyword>
<dbReference type="GO" id="GO:0043190">
    <property type="term" value="C:ATP-binding cassette (ABC) transporter complex"/>
    <property type="evidence" value="ECO:0007669"/>
    <property type="project" value="InterPro"/>
</dbReference>
<dbReference type="FunFam" id="3.40.50.300:FF:000425">
    <property type="entry name" value="Probable ABC transporter, ATP-binding subunit"/>
    <property type="match status" value="1"/>
</dbReference>